<dbReference type="EMBL" id="JANUAE010000015">
    <property type="protein sequence ID" value="MCS3711530.1"/>
    <property type="molecule type" value="Genomic_DNA"/>
</dbReference>
<evidence type="ECO:0000256" key="2">
    <source>
        <dbReference type="SAM" id="MobiDB-lite"/>
    </source>
</evidence>
<feature type="compositionally biased region" description="Low complexity" evidence="2">
    <location>
        <begin position="51"/>
        <end position="60"/>
    </location>
</feature>
<feature type="compositionally biased region" description="Gly residues" evidence="2">
    <location>
        <begin position="200"/>
        <end position="210"/>
    </location>
</feature>
<proteinExistence type="predicted"/>
<feature type="compositionally biased region" description="Gly residues" evidence="2">
    <location>
        <begin position="152"/>
        <end position="164"/>
    </location>
</feature>
<sequence length="252" mass="25392">MGISAGASLLGKGANAIFNDRPDIPDFTSEVAGEFDEAQRSLSRKQDRQTDQVQADATAAGVNPVSAMADVIESNNQAQADLQAKEADAMAAAENKEKQMKYGRARQKYQSRAQGIGSLVNAVSTGVSNKAALNAIEGMEEDKKGGGEGEGEGGSGQGSSGGGMASAASAGNNVGSQSGVGGGPTTANGRFTDPSLYGSGNEGTGEGIGGETLSILSEMMGGQMGPLFEQLAADQMDGSGMPEEMSFGIGSY</sequence>
<feature type="coiled-coil region" evidence="1">
    <location>
        <begin position="68"/>
        <end position="95"/>
    </location>
</feature>
<feature type="region of interest" description="Disordered" evidence="2">
    <location>
        <begin position="141"/>
        <end position="210"/>
    </location>
</feature>
<dbReference type="Proteomes" id="UP001155057">
    <property type="component" value="Unassembled WGS sequence"/>
</dbReference>
<protein>
    <submittedName>
        <fullName evidence="3">Uncharacterized protein</fullName>
    </submittedName>
</protein>
<feature type="region of interest" description="Disordered" evidence="2">
    <location>
        <begin position="18"/>
        <end position="60"/>
    </location>
</feature>
<evidence type="ECO:0000256" key="1">
    <source>
        <dbReference type="SAM" id="Coils"/>
    </source>
</evidence>
<organism evidence="3 4">
    <name type="scientific">Salinibacter ruber</name>
    <dbReference type="NCBI Taxonomy" id="146919"/>
    <lineage>
        <taxon>Bacteria</taxon>
        <taxon>Pseudomonadati</taxon>
        <taxon>Rhodothermota</taxon>
        <taxon>Rhodothermia</taxon>
        <taxon>Rhodothermales</taxon>
        <taxon>Salinibacteraceae</taxon>
        <taxon>Salinibacter</taxon>
    </lineage>
</organism>
<comment type="caution">
    <text evidence="3">The sequence shown here is derived from an EMBL/GenBank/DDBJ whole genome shotgun (WGS) entry which is preliminary data.</text>
</comment>
<evidence type="ECO:0000313" key="4">
    <source>
        <dbReference type="Proteomes" id="UP001155057"/>
    </source>
</evidence>
<accession>A0A9X2QAH8</accession>
<dbReference type="AlphaFoldDB" id="A0A9X2QAH8"/>
<evidence type="ECO:0000313" key="3">
    <source>
        <dbReference type="EMBL" id="MCS3711530.1"/>
    </source>
</evidence>
<gene>
    <name evidence="3" type="ORF">GGP61_003163</name>
</gene>
<keyword evidence="1" id="KW-0175">Coiled coil</keyword>
<dbReference type="RefSeq" id="WP_259124345.1">
    <property type="nucleotide sequence ID" value="NZ_JANUAE010000015.1"/>
</dbReference>
<reference evidence="3" key="1">
    <citation type="submission" date="2022-08" db="EMBL/GenBank/DDBJ databases">
        <title>Genomic Encyclopedia of Type Strains, Phase V (KMG-V): Genome sequencing to study the core and pangenomes of soil and plant-associated prokaryotes.</title>
        <authorList>
            <person name="Whitman W."/>
        </authorList>
    </citation>
    <scope>NUCLEOTIDE SEQUENCE</scope>
    <source>
        <strain evidence="3">SP3049</strain>
    </source>
</reference>
<name>A0A9X2QAH8_9BACT</name>
<feature type="compositionally biased region" description="Low complexity" evidence="2">
    <location>
        <begin position="165"/>
        <end position="177"/>
    </location>
</feature>